<accession>A0A816Z829</accession>
<dbReference type="SMART" id="SM00129">
    <property type="entry name" value="KISc"/>
    <property type="match status" value="1"/>
</dbReference>
<feature type="binding site" evidence="9">
    <location>
        <begin position="86"/>
        <end position="93"/>
    </location>
    <ligand>
        <name>ATP</name>
        <dbReference type="ChEBI" id="CHEBI:30616"/>
    </ligand>
</feature>
<dbReference type="PROSITE" id="PS50067">
    <property type="entry name" value="KINESIN_MOTOR_2"/>
    <property type="match status" value="1"/>
</dbReference>
<keyword evidence="2" id="KW-0963">Cytoplasm</keyword>
<name>A0A816Z829_9BILA</name>
<keyword evidence="4 9" id="KW-0547">Nucleotide-binding</keyword>
<dbReference type="GO" id="GO:0005524">
    <property type="term" value="F:ATP binding"/>
    <property type="evidence" value="ECO:0007669"/>
    <property type="project" value="UniProtKB-UniRule"/>
</dbReference>
<sequence>MPRPAAAASAKGKDESVQFAFQRRQISIRRPALESSQRNADESTHAFFFDAVYDWTSKQKDVYEQTARPLVDSVLEGFNGTIFAYGQTGTGKTFTMEGVRSQVELRGIIPSSFAHIFDSIAHSTSRQFLVRASYLEIYNESIRDLLSKDQNKRLQLQEHPKEGVHVHDLSSFITKNIQEIEHVMTTGNLNRSTGATNMNEHSSRSHAIFIITVESSELGADGKSHICVGKLNLVDLAGSERQAKTGSTGDRFKEATNINLSLSVLGNVISALVDGSSHVPYRDSKLTRLLQNSLGGNSKTIMIATLGPANYNYEESLTTLRYANRAKNIKNQPRINEDPKDALLRKFHEEIARLREQLGAKGSGSKKSRRSRNKDGASNDDKNEDDHNDEELYLKEQQDKLNEEKRSIFQKKNLNETEREIMLKELEEKQQEIQREQDERREVQNKIQQMESKLITGGKDIITHTSEQEEILRQKRRLIAEAERRNREVQQQLEQGEEERQSMKEKYTSIKEEVEDKRANRDKLSKQLKKVEAKKLEIIEKHRIAREELEAEQREIQKQTKLFQLVIQNFIPVDERERLLKRVQFDDRQNRWTLKELSKETDQMAARPVFTRHNRRPIAVHSQMNSVPEVAYFKGENIILLQLDFPSRTTRDYEGPMVSPVLQAAIETAMRDEEHIELDANSIPVGKRKKKKKAIPNNGGTYDDYASSTSTILPIGHGDSNTSRGMNSARRYK</sequence>
<dbReference type="InterPro" id="IPR027640">
    <property type="entry name" value="Kinesin-like_fam"/>
</dbReference>
<dbReference type="EMBL" id="CAJNRG010016431">
    <property type="protein sequence ID" value="CAF2199992.1"/>
    <property type="molecule type" value="Genomic_DNA"/>
</dbReference>
<evidence type="ECO:0000259" key="13">
    <source>
        <dbReference type="PROSITE" id="PS50067"/>
    </source>
</evidence>
<evidence type="ECO:0000313" key="15">
    <source>
        <dbReference type="EMBL" id="CAF4106113.1"/>
    </source>
</evidence>
<evidence type="ECO:0000256" key="7">
    <source>
        <dbReference type="ARBA" id="ARBA00023175"/>
    </source>
</evidence>
<keyword evidence="6 11" id="KW-0175">Coiled coil</keyword>
<evidence type="ECO:0000256" key="8">
    <source>
        <dbReference type="ARBA" id="ARBA00023212"/>
    </source>
</evidence>
<dbReference type="InterPro" id="IPR019821">
    <property type="entry name" value="Kinesin_motor_CS"/>
</dbReference>
<dbReference type="PANTHER" id="PTHR47968">
    <property type="entry name" value="CENTROMERE PROTEIN E"/>
    <property type="match status" value="1"/>
</dbReference>
<evidence type="ECO:0000256" key="9">
    <source>
        <dbReference type="PROSITE-ProRule" id="PRU00283"/>
    </source>
</evidence>
<dbReference type="Pfam" id="PF00225">
    <property type="entry name" value="Kinesin"/>
    <property type="match status" value="1"/>
</dbReference>
<evidence type="ECO:0000313" key="14">
    <source>
        <dbReference type="EMBL" id="CAF2199992.1"/>
    </source>
</evidence>
<evidence type="ECO:0000256" key="6">
    <source>
        <dbReference type="ARBA" id="ARBA00023054"/>
    </source>
</evidence>
<evidence type="ECO:0000256" key="11">
    <source>
        <dbReference type="SAM" id="Coils"/>
    </source>
</evidence>
<dbReference type="FunFam" id="3.40.850.10:FF:000029">
    <property type="entry name" value="Kinesin-like protein KIF17"/>
    <property type="match status" value="1"/>
</dbReference>
<protein>
    <recommendedName>
        <fullName evidence="10">Kinesin-like protein</fullName>
    </recommendedName>
</protein>
<keyword evidence="3 10" id="KW-0493">Microtubule</keyword>
<dbReference type="GO" id="GO:0007018">
    <property type="term" value="P:microtubule-based movement"/>
    <property type="evidence" value="ECO:0007669"/>
    <property type="project" value="InterPro"/>
</dbReference>
<comment type="subcellular location">
    <subcellularLocation>
        <location evidence="1">Cytoplasm</location>
        <location evidence="1">Cytoskeleton</location>
    </subcellularLocation>
</comment>
<keyword evidence="5 9" id="KW-0067">ATP-binding</keyword>
<evidence type="ECO:0000256" key="12">
    <source>
        <dbReference type="SAM" id="MobiDB-lite"/>
    </source>
</evidence>
<dbReference type="InterPro" id="IPR027417">
    <property type="entry name" value="P-loop_NTPase"/>
</dbReference>
<dbReference type="GO" id="GO:0000278">
    <property type="term" value="P:mitotic cell cycle"/>
    <property type="evidence" value="ECO:0007669"/>
    <property type="project" value="TreeGrafter"/>
</dbReference>
<organism evidence="14 16">
    <name type="scientific">Rotaria magnacalcarata</name>
    <dbReference type="NCBI Taxonomy" id="392030"/>
    <lineage>
        <taxon>Eukaryota</taxon>
        <taxon>Metazoa</taxon>
        <taxon>Spiralia</taxon>
        <taxon>Gnathifera</taxon>
        <taxon>Rotifera</taxon>
        <taxon>Eurotatoria</taxon>
        <taxon>Bdelloidea</taxon>
        <taxon>Philodinida</taxon>
        <taxon>Philodinidae</taxon>
        <taxon>Rotaria</taxon>
    </lineage>
</organism>
<feature type="domain" description="Kinesin motor" evidence="13">
    <location>
        <begin position="1"/>
        <end position="329"/>
    </location>
</feature>
<evidence type="ECO:0000313" key="16">
    <source>
        <dbReference type="Proteomes" id="UP000663887"/>
    </source>
</evidence>
<dbReference type="GO" id="GO:0003777">
    <property type="term" value="F:microtubule motor activity"/>
    <property type="evidence" value="ECO:0007669"/>
    <property type="project" value="InterPro"/>
</dbReference>
<dbReference type="GO" id="GO:0008017">
    <property type="term" value="F:microtubule binding"/>
    <property type="evidence" value="ECO:0007669"/>
    <property type="project" value="InterPro"/>
</dbReference>
<dbReference type="PROSITE" id="PS00411">
    <property type="entry name" value="KINESIN_MOTOR_1"/>
    <property type="match status" value="1"/>
</dbReference>
<gene>
    <name evidence="15" type="ORF">UXM345_LOCUS22533</name>
    <name evidence="14" type="ORF">XDN619_LOCUS32730</name>
</gene>
<dbReference type="GO" id="GO:0005874">
    <property type="term" value="C:microtubule"/>
    <property type="evidence" value="ECO:0007669"/>
    <property type="project" value="UniProtKB-KW"/>
</dbReference>
<evidence type="ECO:0000256" key="4">
    <source>
        <dbReference type="ARBA" id="ARBA00022741"/>
    </source>
</evidence>
<dbReference type="Proteomes" id="UP000663887">
    <property type="component" value="Unassembled WGS sequence"/>
</dbReference>
<feature type="region of interest" description="Disordered" evidence="12">
    <location>
        <begin position="685"/>
        <end position="733"/>
    </location>
</feature>
<evidence type="ECO:0000256" key="3">
    <source>
        <dbReference type="ARBA" id="ARBA00022701"/>
    </source>
</evidence>
<evidence type="ECO:0000256" key="1">
    <source>
        <dbReference type="ARBA" id="ARBA00004245"/>
    </source>
</evidence>
<keyword evidence="7 9" id="KW-0505">Motor protein</keyword>
<dbReference type="Gene3D" id="3.40.850.10">
    <property type="entry name" value="Kinesin motor domain"/>
    <property type="match status" value="1"/>
</dbReference>
<dbReference type="GO" id="GO:0005737">
    <property type="term" value="C:cytoplasm"/>
    <property type="evidence" value="ECO:0007669"/>
    <property type="project" value="UniProtKB-ARBA"/>
</dbReference>
<dbReference type="EMBL" id="CAJOBF010003732">
    <property type="protein sequence ID" value="CAF4106113.1"/>
    <property type="molecule type" value="Genomic_DNA"/>
</dbReference>
<evidence type="ECO:0000256" key="5">
    <source>
        <dbReference type="ARBA" id="ARBA00022840"/>
    </source>
</evidence>
<dbReference type="SUPFAM" id="SSF52540">
    <property type="entry name" value="P-loop containing nucleoside triphosphate hydrolases"/>
    <property type="match status" value="1"/>
</dbReference>
<dbReference type="PRINTS" id="PR00380">
    <property type="entry name" value="KINESINHEAVY"/>
</dbReference>
<dbReference type="InterPro" id="IPR001752">
    <property type="entry name" value="Kinesin_motor_dom"/>
</dbReference>
<dbReference type="Proteomes" id="UP000663842">
    <property type="component" value="Unassembled WGS sequence"/>
</dbReference>
<feature type="region of interest" description="Disordered" evidence="12">
    <location>
        <begin position="355"/>
        <end position="389"/>
    </location>
</feature>
<evidence type="ECO:0000256" key="2">
    <source>
        <dbReference type="ARBA" id="ARBA00022490"/>
    </source>
</evidence>
<feature type="compositionally biased region" description="Basic and acidic residues" evidence="12">
    <location>
        <begin position="373"/>
        <end position="389"/>
    </location>
</feature>
<evidence type="ECO:0000256" key="10">
    <source>
        <dbReference type="RuleBase" id="RU000394"/>
    </source>
</evidence>
<dbReference type="PANTHER" id="PTHR47968:SF76">
    <property type="entry name" value="KINESIN-LIKE PROTEIN"/>
    <property type="match status" value="1"/>
</dbReference>
<comment type="similarity">
    <text evidence="9 10">Belongs to the TRAFAC class myosin-kinesin ATPase superfamily. Kinesin family.</text>
</comment>
<dbReference type="AlphaFoldDB" id="A0A816Z829"/>
<dbReference type="InterPro" id="IPR036961">
    <property type="entry name" value="Kinesin_motor_dom_sf"/>
</dbReference>
<comment type="caution">
    <text evidence="14">The sequence shown here is derived from an EMBL/GenBank/DDBJ whole genome shotgun (WGS) entry which is preliminary data.</text>
</comment>
<feature type="coiled-coil region" evidence="11">
    <location>
        <begin position="412"/>
        <end position="562"/>
    </location>
</feature>
<proteinExistence type="inferred from homology"/>
<keyword evidence="8" id="KW-0206">Cytoskeleton</keyword>
<reference evidence="14" key="1">
    <citation type="submission" date="2021-02" db="EMBL/GenBank/DDBJ databases">
        <authorList>
            <person name="Nowell W R."/>
        </authorList>
    </citation>
    <scope>NUCLEOTIDE SEQUENCE</scope>
</reference>